<dbReference type="Proteomes" id="UP000053989">
    <property type="component" value="Unassembled WGS sequence"/>
</dbReference>
<evidence type="ECO:0000313" key="2">
    <source>
        <dbReference type="Proteomes" id="UP000053989"/>
    </source>
</evidence>
<sequence length="237" mass="25733">MTLLYTHPSAGWIRRISAYHTQPSVIVLKPSTSTGSGETTGAAATHEVPGDIQAVLTVLCNTQDSHMNCIPGPAELTVNAIGPVDTAISQLDVINIGHRQTLRTLSTVANGITRIHPYAQKGLQSMPGLDTSIVTTIEQTYELVLENGSSLKINATKNFLVETTQVVQECAQFITKYSETTTFWTWPGKSVLSETTTKVVNYNQKLKELMERCEIGQFQTPHGTTLGQQPAPPLQAV</sequence>
<gene>
    <name evidence="1" type="ORF">SCLCIDRAFT_33521</name>
</gene>
<protein>
    <submittedName>
        <fullName evidence="1">Uncharacterized protein</fullName>
    </submittedName>
</protein>
<dbReference type="AlphaFoldDB" id="A0A0C2ZEH2"/>
<dbReference type="STRING" id="1036808.A0A0C2ZEH2"/>
<dbReference type="EMBL" id="KN822264">
    <property type="protein sequence ID" value="KIM51342.1"/>
    <property type="molecule type" value="Genomic_DNA"/>
</dbReference>
<evidence type="ECO:0000313" key="1">
    <source>
        <dbReference type="EMBL" id="KIM51342.1"/>
    </source>
</evidence>
<dbReference type="InParanoid" id="A0A0C2ZEH2"/>
<accession>A0A0C2ZEH2</accession>
<dbReference type="HOGENOM" id="CLU_1171221_0_0_1"/>
<organism evidence="1 2">
    <name type="scientific">Scleroderma citrinum Foug A</name>
    <dbReference type="NCBI Taxonomy" id="1036808"/>
    <lineage>
        <taxon>Eukaryota</taxon>
        <taxon>Fungi</taxon>
        <taxon>Dikarya</taxon>
        <taxon>Basidiomycota</taxon>
        <taxon>Agaricomycotina</taxon>
        <taxon>Agaricomycetes</taxon>
        <taxon>Agaricomycetidae</taxon>
        <taxon>Boletales</taxon>
        <taxon>Sclerodermatineae</taxon>
        <taxon>Sclerodermataceae</taxon>
        <taxon>Scleroderma</taxon>
    </lineage>
</organism>
<dbReference type="OrthoDB" id="3267051at2759"/>
<reference evidence="2" key="2">
    <citation type="submission" date="2015-01" db="EMBL/GenBank/DDBJ databases">
        <title>Evolutionary Origins and Diversification of the Mycorrhizal Mutualists.</title>
        <authorList>
            <consortium name="DOE Joint Genome Institute"/>
            <consortium name="Mycorrhizal Genomics Consortium"/>
            <person name="Kohler A."/>
            <person name="Kuo A."/>
            <person name="Nagy L.G."/>
            <person name="Floudas D."/>
            <person name="Copeland A."/>
            <person name="Barry K.W."/>
            <person name="Cichocki N."/>
            <person name="Veneault-Fourrey C."/>
            <person name="LaButti K."/>
            <person name="Lindquist E.A."/>
            <person name="Lipzen A."/>
            <person name="Lundell T."/>
            <person name="Morin E."/>
            <person name="Murat C."/>
            <person name="Riley R."/>
            <person name="Ohm R."/>
            <person name="Sun H."/>
            <person name="Tunlid A."/>
            <person name="Henrissat B."/>
            <person name="Grigoriev I.V."/>
            <person name="Hibbett D.S."/>
            <person name="Martin F."/>
        </authorList>
    </citation>
    <scope>NUCLEOTIDE SEQUENCE [LARGE SCALE GENOMIC DNA]</scope>
    <source>
        <strain evidence="2">Foug A</strain>
    </source>
</reference>
<proteinExistence type="predicted"/>
<reference evidence="1 2" key="1">
    <citation type="submission" date="2014-04" db="EMBL/GenBank/DDBJ databases">
        <authorList>
            <consortium name="DOE Joint Genome Institute"/>
            <person name="Kuo A."/>
            <person name="Kohler A."/>
            <person name="Nagy L.G."/>
            <person name="Floudas D."/>
            <person name="Copeland A."/>
            <person name="Barry K.W."/>
            <person name="Cichocki N."/>
            <person name="Veneault-Fourrey C."/>
            <person name="LaButti K."/>
            <person name="Lindquist E.A."/>
            <person name="Lipzen A."/>
            <person name="Lundell T."/>
            <person name="Morin E."/>
            <person name="Murat C."/>
            <person name="Sun H."/>
            <person name="Tunlid A."/>
            <person name="Henrissat B."/>
            <person name="Grigoriev I.V."/>
            <person name="Hibbett D.S."/>
            <person name="Martin F."/>
            <person name="Nordberg H.P."/>
            <person name="Cantor M.N."/>
            <person name="Hua S.X."/>
        </authorList>
    </citation>
    <scope>NUCLEOTIDE SEQUENCE [LARGE SCALE GENOMIC DNA]</scope>
    <source>
        <strain evidence="1 2">Foug A</strain>
    </source>
</reference>
<keyword evidence="2" id="KW-1185">Reference proteome</keyword>
<name>A0A0C2ZEH2_9AGAM</name>